<dbReference type="SMART" id="SM01012">
    <property type="entry name" value="ANTAR"/>
    <property type="match status" value="1"/>
</dbReference>
<keyword evidence="2" id="KW-0804">Transcription</keyword>
<keyword evidence="1" id="KW-0805">Transcription regulation</keyword>
<name>A0A291QCM3_9ACTN</name>
<dbReference type="InterPro" id="IPR036388">
    <property type="entry name" value="WH-like_DNA-bd_sf"/>
</dbReference>
<dbReference type="SUPFAM" id="SSF55781">
    <property type="entry name" value="GAF domain-like"/>
    <property type="match status" value="1"/>
</dbReference>
<feature type="domain" description="ANTAR" evidence="3">
    <location>
        <begin position="171"/>
        <end position="232"/>
    </location>
</feature>
<dbReference type="InterPro" id="IPR029016">
    <property type="entry name" value="GAF-like_dom_sf"/>
</dbReference>
<dbReference type="GO" id="GO:0003723">
    <property type="term" value="F:RNA binding"/>
    <property type="evidence" value="ECO:0007669"/>
    <property type="project" value="InterPro"/>
</dbReference>
<dbReference type="EMBL" id="CP022685">
    <property type="protein sequence ID" value="ATL29213.1"/>
    <property type="molecule type" value="Genomic_DNA"/>
</dbReference>
<dbReference type="Pfam" id="PF03861">
    <property type="entry name" value="ANTAR"/>
    <property type="match status" value="1"/>
</dbReference>
<evidence type="ECO:0000256" key="1">
    <source>
        <dbReference type="ARBA" id="ARBA00023015"/>
    </source>
</evidence>
<dbReference type="PROSITE" id="PS50921">
    <property type="entry name" value="ANTAR"/>
    <property type="match status" value="1"/>
</dbReference>
<evidence type="ECO:0000313" key="4">
    <source>
        <dbReference type="EMBL" id="ATL29213.1"/>
    </source>
</evidence>
<sequence length="246" mass="26619">MRPVQELADFFVALAGGAEESPDVAGTLSVLAHHSPLLLGVRATAAVVFAPGGREAPQVVCHDPEVARLEREAVERREGLVHDCLHHDRGPRLVAFDGRPANLRWPHYAPGVVALGYTRGVAVPLRGRTGTTGALVLLSSDAESLLDPGMLQLCQSMADFTAITLERARETEQSRTLAAQLERALSSRVIIEQAKGVLATRRRLTMDEAFAVLRGYARSRRRQLNEVAREVVEGRADPELTGAPEG</sequence>
<dbReference type="Gene3D" id="3.30.450.40">
    <property type="match status" value="1"/>
</dbReference>
<dbReference type="AlphaFoldDB" id="A0A291QCM3"/>
<dbReference type="RefSeq" id="WP_098243751.1">
    <property type="nucleotide sequence ID" value="NZ_CP022685.1"/>
</dbReference>
<evidence type="ECO:0000259" key="3">
    <source>
        <dbReference type="PROSITE" id="PS50921"/>
    </source>
</evidence>
<evidence type="ECO:0000256" key="2">
    <source>
        <dbReference type="ARBA" id="ARBA00023163"/>
    </source>
</evidence>
<dbReference type="InterPro" id="IPR005561">
    <property type="entry name" value="ANTAR"/>
</dbReference>
<dbReference type="Proteomes" id="UP000221011">
    <property type="component" value="Chromosome"/>
</dbReference>
<evidence type="ECO:0000313" key="5">
    <source>
        <dbReference type="Proteomes" id="UP000221011"/>
    </source>
</evidence>
<organism evidence="4 5">
    <name type="scientific">Streptomyces formicae</name>
    <dbReference type="NCBI Taxonomy" id="1616117"/>
    <lineage>
        <taxon>Bacteria</taxon>
        <taxon>Bacillati</taxon>
        <taxon>Actinomycetota</taxon>
        <taxon>Actinomycetes</taxon>
        <taxon>Kitasatosporales</taxon>
        <taxon>Streptomycetaceae</taxon>
        <taxon>Streptomyces</taxon>
    </lineage>
</organism>
<proteinExistence type="predicted"/>
<protein>
    <recommendedName>
        <fullName evidence="3">ANTAR domain-containing protein</fullName>
    </recommendedName>
</protein>
<keyword evidence="5" id="KW-1185">Reference proteome</keyword>
<dbReference type="SUPFAM" id="SSF52172">
    <property type="entry name" value="CheY-like"/>
    <property type="match status" value="1"/>
</dbReference>
<reference evidence="4 5" key="1">
    <citation type="submission" date="2017-08" db="EMBL/GenBank/DDBJ databases">
        <title>Complete Genome Sequence of Streptomyces formicae KY5, the formicamycin producer.</title>
        <authorList>
            <person name="Holmes N.A."/>
            <person name="Devine R."/>
            <person name="Qin Z."/>
            <person name="Seipke R.F."/>
            <person name="Wilkinson B."/>
            <person name="Hutchings M.I."/>
        </authorList>
    </citation>
    <scope>NUCLEOTIDE SEQUENCE [LARGE SCALE GENOMIC DNA]</scope>
    <source>
        <strain evidence="4 5">KY5</strain>
    </source>
</reference>
<accession>A0A291QCM3</accession>
<dbReference type="InterPro" id="IPR011006">
    <property type="entry name" value="CheY-like_superfamily"/>
</dbReference>
<dbReference type="KEGG" id="sfk:KY5_4195c"/>
<gene>
    <name evidence="4" type="ORF">KY5_4195c</name>
</gene>
<dbReference type="Gene3D" id="1.10.10.10">
    <property type="entry name" value="Winged helix-like DNA-binding domain superfamily/Winged helix DNA-binding domain"/>
    <property type="match status" value="1"/>
</dbReference>